<dbReference type="EMBL" id="LR721787">
    <property type="protein sequence ID" value="VVW75931.1"/>
    <property type="molecule type" value="Genomic_DNA"/>
</dbReference>
<evidence type="ECO:0000313" key="1">
    <source>
        <dbReference type="EMBL" id="VVW75931.1"/>
    </source>
</evidence>
<protein>
    <submittedName>
        <fullName evidence="1">Uncharacterized protein</fullName>
    </submittedName>
</protein>
<name>A0A5K1GJ84_9MAGN</name>
<reference evidence="1" key="1">
    <citation type="submission" date="2019-09" db="EMBL/GenBank/DDBJ databases">
        <authorList>
            <person name="Zhang L."/>
        </authorList>
    </citation>
    <scope>NUCLEOTIDE SEQUENCE</scope>
</reference>
<sequence length="154" mass="16680">MSSLPSGLAFAPRLLSSILSSISCSKKSSNLFTTLLTRRLSPCGSSTCRNGTRSARLGAPTTSSISHTISFSSFPPSFSGSNRFLLHTRLLTRFADTMNVDSAKFTASPLDPALRIVRSIQSTCVRRAGLSCSIDRDENSSVVRILRSVRHRDP</sequence>
<dbReference type="Gramene" id="NC9G0171950.1">
    <property type="protein sequence ID" value="NC9G0171950.1:cds"/>
    <property type="gene ID" value="NC9G0171950"/>
</dbReference>
<organism evidence="1">
    <name type="scientific">Nymphaea colorata</name>
    <name type="common">pocket water lily</name>
    <dbReference type="NCBI Taxonomy" id="210225"/>
    <lineage>
        <taxon>Eukaryota</taxon>
        <taxon>Viridiplantae</taxon>
        <taxon>Streptophyta</taxon>
        <taxon>Embryophyta</taxon>
        <taxon>Tracheophyta</taxon>
        <taxon>Spermatophyta</taxon>
        <taxon>Magnoliopsida</taxon>
        <taxon>Nymphaeales</taxon>
        <taxon>Nymphaeaceae</taxon>
        <taxon>Nymphaea</taxon>
    </lineage>
</organism>
<proteinExistence type="predicted"/>
<accession>A0A5K1GJ84</accession>
<gene>
    <name evidence="1" type="ORF">NYM_LOCUS27482</name>
</gene>
<dbReference type="AlphaFoldDB" id="A0A5K1GJ84"/>